<proteinExistence type="predicted"/>
<evidence type="ECO:0000313" key="2">
    <source>
        <dbReference type="Proteomes" id="UP000887569"/>
    </source>
</evidence>
<dbReference type="PANTHER" id="PTHR14296">
    <property type="entry name" value="REMODELING AND SPACING FACTOR 1"/>
    <property type="match status" value="1"/>
</dbReference>
<keyword evidence="2" id="KW-1185">Reference proteome</keyword>
<dbReference type="InterPro" id="IPR028938">
    <property type="entry name" value="Rsf1-like"/>
</dbReference>
<dbReference type="GO" id="GO:0031213">
    <property type="term" value="C:RSF complex"/>
    <property type="evidence" value="ECO:0007669"/>
    <property type="project" value="InterPro"/>
</dbReference>
<sequence length="1005" mass="114239">MKLRGYSKDTEDEASTSTPTSSEVSHKGEYVFPERLAKVGDWRKAALSNKCNGEPSTSLNLALVFDFFNKFSNAFNLSKVTEDELYEAIHANTASLGSRVLIRMCSELLSGFSSIDCTHQMRMYHRNRVYRETNEENYNISLWEFFEHDWKVMRNKIGFKNLFTSSKESADLFKFEPRVRAAILYDLCQYRLTCMDAQGIIDSVIDESDSPIGDQLRTLPIGTSGDEQYYYLGGVWVYRSKPFTRRAIRQMMKTSYGDGFEIAAKRIRKKSADRYTREQRYHEQGRGRREGFLMEKETENGVVRMDDSVKGNELEGAEGDAVDSCFEGAYPKVSGNSDTTLNVFKKEDGILESRPVLTDKMNGFMDVKQEAMEGIGENLKEVPAIDSSVVCDTAENFDEEEYFECLRELDVRWEVVCRNEDDIHFLIEYLRGSHKAGHSALSKVMIDVVLPSVQKTLHSQKVFLKKKSRFVPAEADASFAGTYQLRHSRRLEEKRLEREKRMEEERKLQIEMENTLRERKWMRSVLGGKAMEFETPKQLSREERAKQREQRIEQYNLTRRLQTEHVGPFSREESGVQEIKTEFDSVMMNSMNDDQTITEIGANARGMPSRLAEEHNRFANSNVVELQSVNISQHSGWRIGSEMLVSDSESKNQTAMMVSSLIPQQLLNRSVAEENEKLAKESLKSATLQPTNKQHLSSICASFQQADDNKYQCRSRGQWLSSAYDCTGSGPISRRDALAERLTLAEHDTSFVGNFSLNIYDDGAGALNEGRYSQPTCSRNGVSNGSWSDSDFPVDVCCSEEDSCLGGSARTRPLADVYGRAHSPHLVASASLPASSLSRSVQPSFDGETGDGSGMVLLQEERPASADFYKTSRVLSRVYDNVSPSVVYDVDSYEEQSAVERGYVDYPSLKDGQLRWFRIMEPLGTRVVLKQEGPLREHDYYMPTVEQIVTNGWRFSVEPQVVDSSYEVTEFALQFEEMGLPKADDAELDTPLTEREAWQDGNEHL</sequence>
<reference evidence="3" key="1">
    <citation type="submission" date="2022-11" db="UniProtKB">
        <authorList>
            <consortium name="WormBaseParasite"/>
        </authorList>
    </citation>
    <scope>IDENTIFICATION</scope>
</reference>
<dbReference type="Proteomes" id="UP000887569">
    <property type="component" value="Unplaced"/>
</dbReference>
<evidence type="ECO:0000313" key="3">
    <source>
        <dbReference type="WBParaSite" id="PgR032X_g056_t01"/>
    </source>
</evidence>
<protein>
    <submittedName>
        <fullName evidence="3">Uncharacterized protein</fullName>
    </submittedName>
</protein>
<name>A0A915BA75_PARUN</name>
<accession>A0A915BA75</accession>
<dbReference type="GO" id="GO:0006355">
    <property type="term" value="P:regulation of DNA-templated transcription"/>
    <property type="evidence" value="ECO:0007669"/>
    <property type="project" value="InterPro"/>
</dbReference>
<evidence type="ECO:0000256" key="1">
    <source>
        <dbReference type="SAM" id="MobiDB-lite"/>
    </source>
</evidence>
<dbReference type="AlphaFoldDB" id="A0A915BA75"/>
<organism evidence="2 3">
    <name type="scientific">Parascaris univalens</name>
    <name type="common">Nematode worm</name>
    <dbReference type="NCBI Taxonomy" id="6257"/>
    <lineage>
        <taxon>Eukaryota</taxon>
        <taxon>Metazoa</taxon>
        <taxon>Ecdysozoa</taxon>
        <taxon>Nematoda</taxon>
        <taxon>Chromadorea</taxon>
        <taxon>Rhabditida</taxon>
        <taxon>Spirurina</taxon>
        <taxon>Ascaridomorpha</taxon>
        <taxon>Ascaridoidea</taxon>
        <taxon>Ascarididae</taxon>
        <taxon>Parascaris</taxon>
    </lineage>
</organism>
<dbReference type="PANTHER" id="PTHR14296:SF3">
    <property type="entry name" value="DIKAR, ISOFORM F"/>
    <property type="match status" value="1"/>
</dbReference>
<dbReference type="WBParaSite" id="PgR032X_g056_t01">
    <property type="protein sequence ID" value="PgR032X_g056_t01"/>
    <property type="gene ID" value="PgR032X_g056"/>
</dbReference>
<feature type="region of interest" description="Disordered" evidence="1">
    <location>
        <begin position="1"/>
        <end position="26"/>
    </location>
</feature>